<dbReference type="PANTHER" id="PTHR11328">
    <property type="entry name" value="MAJOR FACILITATOR SUPERFAMILY DOMAIN-CONTAINING PROTEIN"/>
    <property type="match status" value="1"/>
</dbReference>
<protein>
    <submittedName>
        <fullName evidence="11">Melibiose:sodium transporter MelB</fullName>
    </submittedName>
</protein>
<dbReference type="Gene3D" id="1.20.1250.20">
    <property type="entry name" value="MFS general substrate transporter like domains"/>
    <property type="match status" value="1"/>
</dbReference>
<evidence type="ECO:0000256" key="7">
    <source>
        <dbReference type="ARBA" id="ARBA00022847"/>
    </source>
</evidence>
<dbReference type="Pfam" id="PF13347">
    <property type="entry name" value="MFS_2"/>
    <property type="match status" value="1"/>
</dbReference>
<dbReference type="InterPro" id="IPR036259">
    <property type="entry name" value="MFS_trans_sf"/>
</dbReference>
<dbReference type="NCBIfam" id="NF007749">
    <property type="entry name" value="PRK10429.1"/>
    <property type="match status" value="1"/>
</dbReference>
<feature type="transmembrane region" description="Helical" evidence="10">
    <location>
        <begin position="106"/>
        <end position="130"/>
    </location>
</feature>
<reference evidence="11" key="1">
    <citation type="submission" date="2021-12" db="EMBL/GenBank/DDBJ databases">
        <title>Enterovibrio ZSDZ35 sp. nov. and Enterovibrio ZSDZ42 sp. nov., isolated from coastal seawater in Qingdao.</title>
        <authorList>
            <person name="Zhang P."/>
        </authorList>
    </citation>
    <scope>NUCLEOTIDE SEQUENCE</scope>
    <source>
        <strain evidence="11">ZSDZ35</strain>
    </source>
</reference>
<gene>
    <name evidence="11" type="primary">melB</name>
    <name evidence="11" type="ORF">LRP49_04540</name>
</gene>
<dbReference type="InterPro" id="IPR039672">
    <property type="entry name" value="MFS_2"/>
</dbReference>
<feature type="transmembrane region" description="Helical" evidence="10">
    <location>
        <begin position="150"/>
        <end position="167"/>
    </location>
</feature>
<dbReference type="RefSeq" id="WP_274140525.1">
    <property type="nucleotide sequence ID" value="NZ_JAJUBB010000002.1"/>
</dbReference>
<feature type="transmembrane region" description="Helical" evidence="10">
    <location>
        <begin position="271"/>
        <end position="291"/>
    </location>
</feature>
<comment type="caution">
    <text evidence="11">The sequence shown here is derived from an EMBL/GenBank/DDBJ whole genome shotgun (WGS) entry which is preliminary data.</text>
</comment>
<evidence type="ECO:0000256" key="4">
    <source>
        <dbReference type="ARBA" id="ARBA00022475"/>
    </source>
</evidence>
<evidence type="ECO:0000256" key="1">
    <source>
        <dbReference type="ARBA" id="ARBA00004651"/>
    </source>
</evidence>
<keyword evidence="3" id="KW-0813">Transport</keyword>
<comment type="similarity">
    <text evidence="2">Belongs to the sodium:galactoside symporter (TC 2.A.2) family.</text>
</comment>
<feature type="transmembrane region" description="Helical" evidence="10">
    <location>
        <begin position="368"/>
        <end position="395"/>
    </location>
</feature>
<dbReference type="PANTHER" id="PTHR11328:SF36">
    <property type="entry name" value="MELIBIOSE PERMEASE"/>
    <property type="match status" value="1"/>
</dbReference>
<evidence type="ECO:0000256" key="5">
    <source>
        <dbReference type="ARBA" id="ARBA00022597"/>
    </source>
</evidence>
<evidence type="ECO:0000313" key="11">
    <source>
        <dbReference type="EMBL" id="MDD1780463.1"/>
    </source>
</evidence>
<feature type="transmembrane region" description="Helical" evidence="10">
    <location>
        <begin position="78"/>
        <end position="100"/>
    </location>
</feature>
<dbReference type="SUPFAM" id="SSF103473">
    <property type="entry name" value="MFS general substrate transporter"/>
    <property type="match status" value="1"/>
</dbReference>
<keyword evidence="4" id="KW-1003">Cell membrane</keyword>
<feature type="transmembrane region" description="Helical" evidence="10">
    <location>
        <begin position="234"/>
        <end position="259"/>
    </location>
</feature>
<evidence type="ECO:0000256" key="3">
    <source>
        <dbReference type="ARBA" id="ARBA00022448"/>
    </source>
</evidence>
<dbReference type="Proteomes" id="UP001149821">
    <property type="component" value="Unassembled WGS sequence"/>
</dbReference>
<evidence type="ECO:0000256" key="8">
    <source>
        <dbReference type="ARBA" id="ARBA00022989"/>
    </source>
</evidence>
<evidence type="ECO:0000313" key="12">
    <source>
        <dbReference type="Proteomes" id="UP001149821"/>
    </source>
</evidence>
<dbReference type="CDD" id="cd17332">
    <property type="entry name" value="MFS_MelB_like"/>
    <property type="match status" value="1"/>
</dbReference>
<keyword evidence="6 10" id="KW-0812">Transmembrane</keyword>
<evidence type="ECO:0000256" key="6">
    <source>
        <dbReference type="ARBA" id="ARBA00022692"/>
    </source>
</evidence>
<sequence length="474" mass="52719">MSVSMNTKLSYGFGAFGKDFAIVIVYMYLMYYYTDVIGISAGVVGTIFLIARIWDAVNDPIMGWIVNNTRSRWGKFKPWILIGTIANSVVLFMLFSAHHFEGTALIAYIAVTYILWGMTYTLMDIPFWSLVPTLTLDKREREELVPYPRFFASLAGFVTGAITLPFVDKIGGGDKGFGFQMLTLVLIAFFVASTLITLRNVKERYSSSSSENIAHEEKVSFKEMVALIYKNSQLSCLLGMALSYNLATNIITAFAIYYFTYVIGDADLFPYYMAYAGIANLITLVLFPKLAKLFSRRILWACASSFPILGSAVLIYIGVTGQPSVFLISAAGVLLQIGTALFWVLNVIMVADTVDYGEYKLGVRCESIAYAVQTMVVKAGSAFAAFFIGIALTMVEYVPNVEQSADTIFGMQCVMIGLPSFFFAIALAIYFRYYKLNGAYHQKIQDHLTAKYRHVEEEVTTEADEDIVKPAPAV</sequence>
<keyword evidence="8 10" id="KW-1133">Transmembrane helix</keyword>
<evidence type="ECO:0000256" key="2">
    <source>
        <dbReference type="ARBA" id="ARBA00009617"/>
    </source>
</evidence>
<feature type="transmembrane region" description="Helical" evidence="10">
    <location>
        <begin position="179"/>
        <end position="198"/>
    </location>
</feature>
<name>A0ABT5QHM1_9GAMM</name>
<keyword evidence="12" id="KW-1185">Reference proteome</keyword>
<feature type="transmembrane region" description="Helical" evidence="10">
    <location>
        <begin position="298"/>
        <end position="319"/>
    </location>
</feature>
<dbReference type="InterPro" id="IPR001927">
    <property type="entry name" value="Na/Gal_symport"/>
</dbReference>
<comment type="subcellular location">
    <subcellularLocation>
        <location evidence="1">Cell membrane</location>
        <topology evidence="1">Multi-pass membrane protein</topology>
    </subcellularLocation>
</comment>
<feature type="transmembrane region" description="Helical" evidence="10">
    <location>
        <begin position="12"/>
        <end position="31"/>
    </location>
</feature>
<dbReference type="InterPro" id="IPR018043">
    <property type="entry name" value="Na/Gal_symport_CS"/>
</dbReference>
<evidence type="ECO:0000256" key="10">
    <source>
        <dbReference type="SAM" id="Phobius"/>
    </source>
</evidence>
<evidence type="ECO:0000256" key="9">
    <source>
        <dbReference type="ARBA" id="ARBA00023136"/>
    </source>
</evidence>
<feature type="transmembrane region" description="Helical" evidence="10">
    <location>
        <begin position="407"/>
        <end position="431"/>
    </location>
</feature>
<dbReference type="NCBIfam" id="TIGR00792">
    <property type="entry name" value="gph"/>
    <property type="match status" value="1"/>
</dbReference>
<dbReference type="PROSITE" id="PS00872">
    <property type="entry name" value="NA_GALACTOSIDE_SYMP"/>
    <property type="match status" value="1"/>
</dbReference>
<feature type="transmembrane region" description="Helical" evidence="10">
    <location>
        <begin position="325"/>
        <end position="348"/>
    </location>
</feature>
<keyword evidence="7" id="KW-0769">Symport</keyword>
<keyword evidence="9 10" id="KW-0472">Membrane</keyword>
<keyword evidence="5" id="KW-0762">Sugar transport</keyword>
<organism evidence="11 12">
    <name type="scientific">Enterovibrio qingdaonensis</name>
    <dbReference type="NCBI Taxonomy" id="2899818"/>
    <lineage>
        <taxon>Bacteria</taxon>
        <taxon>Pseudomonadati</taxon>
        <taxon>Pseudomonadota</taxon>
        <taxon>Gammaproteobacteria</taxon>
        <taxon>Vibrionales</taxon>
        <taxon>Vibrionaceae</taxon>
        <taxon>Enterovibrio</taxon>
    </lineage>
</organism>
<dbReference type="EMBL" id="JAJUBB010000002">
    <property type="protein sequence ID" value="MDD1780463.1"/>
    <property type="molecule type" value="Genomic_DNA"/>
</dbReference>
<accession>A0ABT5QHM1</accession>
<feature type="transmembrane region" description="Helical" evidence="10">
    <location>
        <begin position="37"/>
        <end position="57"/>
    </location>
</feature>
<proteinExistence type="inferred from homology"/>